<keyword evidence="2" id="KW-1185">Reference proteome</keyword>
<proteinExistence type="predicted"/>
<accession>Q91IE5</accession>
<name>Q91IE5_9REOV</name>
<dbReference type="Proteomes" id="UP000102095">
    <property type="component" value="Genome"/>
</dbReference>
<dbReference type="RefSeq" id="NP_149142.1">
    <property type="nucleotide sequence ID" value="NC_003013.1"/>
</dbReference>
<reference evidence="1 2" key="1">
    <citation type="submission" date="2001-06" db="EMBL/GenBank/DDBJ databases">
        <title>Identification of electrophoretypes of two cypoviruses from a dual infection in gypsy moth, Lymantria diapar.</title>
        <authorList>
            <person name="Rao S."/>
            <person name="Shapiro M."/>
            <person name="Lynn D."/>
            <person name="Hagiwara K."/>
            <person name="Dean R."/>
            <person name="Carner G.R."/>
        </authorList>
    </citation>
    <scope>NUCLEOTIDE SEQUENCE [LARGE SCALE GENOMIC DNA]</scope>
</reference>
<evidence type="ECO:0000313" key="1">
    <source>
        <dbReference type="EMBL" id="AAK73094.1"/>
    </source>
</evidence>
<dbReference type="KEGG" id="vg:984347"/>
<sequence length="379" mass="42291">MSISRSEITDIGGRLLYTVYYTTLDNYKLIKNEFTSNGLVHKAVNSKALTNVRMLIENFTKKNINIIYIEQGSILASNITTLALTYKMLIVIQSPKEKTIAGAIKWRNAVGSRINGPVHMALSDYIALIKAEREKAVQSSTVEPVSVVPVAKLMQEPVHVDVTQAEVHIQNEEVKVDHSVNEESAPSDSVTEVKQQNVCSTCDKPIAEYACMRDDNDCSCDAMDDALNKSFDTIDSDGATLDLPALSMRRVYDSVCIGCADAPLEQLVLHIELSELMTRARLLLSKFMKVYLVPSDLDWNELRTITIDGITLQYRTTLKDSNSILCESELISKVFEMYRGSERLFQYKDQLCSMIGMHISGDPTIFICSNACGLMLAKM</sequence>
<dbReference type="GeneID" id="984347"/>
<organism evidence="1 2">
    <name type="scientific">Lymantria dispar cypovirus 14</name>
    <dbReference type="NCBI Taxonomy" id="165429"/>
    <lineage>
        <taxon>Viruses</taxon>
        <taxon>Riboviria</taxon>
        <taxon>Orthornavirae</taxon>
        <taxon>Duplornaviricota</taxon>
        <taxon>Resentoviricetes</taxon>
        <taxon>Reovirales</taxon>
        <taxon>Spinareoviridae</taxon>
        <taxon>Cypovirus</taxon>
        <taxon>Cypovirus lymantriae</taxon>
        <taxon>Cypovirus 14</taxon>
    </lineage>
</organism>
<evidence type="ECO:0000313" key="2">
    <source>
        <dbReference type="Proteomes" id="UP000102095"/>
    </source>
</evidence>
<dbReference type="EMBL" id="AF389459">
    <property type="protein sequence ID" value="AAK73094.1"/>
    <property type="molecule type" value="Genomic_RNA"/>
</dbReference>
<protein>
    <submittedName>
        <fullName evidence="1">Uncharacterized protein</fullName>
    </submittedName>
</protein>